<keyword evidence="5" id="KW-1185">Reference proteome</keyword>
<dbReference type="PANTHER" id="PTHR34236">
    <property type="entry name" value="DIMETHYL SULFOXIDE REDUCTASE TRANSCRIPTIONAL ACTIVATOR"/>
    <property type="match status" value="1"/>
</dbReference>
<keyword evidence="2" id="KW-0804">Transcription</keyword>
<accession>A0ABU2G9Q2</accession>
<keyword evidence="1" id="KW-0805">Transcription regulation</keyword>
<evidence type="ECO:0000259" key="3">
    <source>
        <dbReference type="Pfam" id="PF04967"/>
    </source>
</evidence>
<dbReference type="Pfam" id="PF04967">
    <property type="entry name" value="HTH_10"/>
    <property type="match status" value="1"/>
</dbReference>
<dbReference type="PANTHER" id="PTHR34236:SF1">
    <property type="entry name" value="DIMETHYL SULFOXIDE REDUCTASE TRANSCRIPTIONAL ACTIVATOR"/>
    <property type="match status" value="1"/>
</dbReference>
<evidence type="ECO:0000313" key="5">
    <source>
        <dbReference type="Proteomes" id="UP001257060"/>
    </source>
</evidence>
<comment type="caution">
    <text evidence="4">The sequence shown here is derived from an EMBL/GenBank/DDBJ whole genome shotgun (WGS) entry which is preliminary data.</text>
</comment>
<protein>
    <submittedName>
        <fullName evidence="4">Helix-turn-helix domain-containing protein</fullName>
    </submittedName>
</protein>
<organism evidence="4 5">
    <name type="scientific">Halogeometricum salsisoli</name>
    <dbReference type="NCBI Taxonomy" id="2950536"/>
    <lineage>
        <taxon>Archaea</taxon>
        <taxon>Methanobacteriati</taxon>
        <taxon>Methanobacteriota</taxon>
        <taxon>Stenosarchaea group</taxon>
        <taxon>Halobacteria</taxon>
        <taxon>Halobacteriales</taxon>
        <taxon>Haloferacaceae</taxon>
        <taxon>Halogeometricum</taxon>
    </lineage>
</organism>
<reference evidence="4 5" key="1">
    <citation type="submission" date="2022-06" db="EMBL/GenBank/DDBJ databases">
        <title>Halogeometricum sp. a new haloarchaeum isolate from saline soil.</title>
        <authorList>
            <person name="Strakova D."/>
            <person name="Galisteo C."/>
            <person name="Sanchez-Porro C."/>
            <person name="Ventosa A."/>
        </authorList>
    </citation>
    <scope>NUCLEOTIDE SEQUENCE [LARGE SCALE GENOMIC DNA]</scope>
    <source>
        <strain evidence="4 5">S1BR25-6</strain>
    </source>
</reference>
<feature type="domain" description="HTH bat-type" evidence="3">
    <location>
        <begin position="154"/>
        <end position="204"/>
    </location>
</feature>
<evidence type="ECO:0000256" key="1">
    <source>
        <dbReference type="ARBA" id="ARBA00023015"/>
    </source>
</evidence>
<evidence type="ECO:0000256" key="2">
    <source>
        <dbReference type="ARBA" id="ARBA00023163"/>
    </source>
</evidence>
<dbReference type="RefSeq" id="WP_310921965.1">
    <property type="nucleotide sequence ID" value="NZ_JAMQOP010000001.1"/>
</dbReference>
<proteinExistence type="predicted"/>
<name>A0ABU2G9Q2_9EURY</name>
<sequence>MRLELSVPVGGLGLVRSNGLPPTVAVEFERTAFGVEAPSLVVVSGDGARSAAAEFRASPVLEEAVRVGETDGEAIYWLSWTETLPQLLACLRETGGTLLRAELRDREWRLTLRFSDRGAMSHFHTAYDDPEHPLTIHRVGASDPTPSTGGNGVTETQRGVLRCAWEGGYFEVPQQLSLAELAEEMDISETAASRALRRGTATLLDAYLRGSDGATPSKRPL</sequence>
<evidence type="ECO:0000313" key="4">
    <source>
        <dbReference type="EMBL" id="MDS0297186.1"/>
    </source>
</evidence>
<dbReference type="EMBL" id="JAMQOP010000001">
    <property type="protein sequence ID" value="MDS0297186.1"/>
    <property type="molecule type" value="Genomic_DNA"/>
</dbReference>
<dbReference type="InterPro" id="IPR007050">
    <property type="entry name" value="HTH_bacterioopsin"/>
</dbReference>
<dbReference type="Proteomes" id="UP001257060">
    <property type="component" value="Unassembled WGS sequence"/>
</dbReference>
<gene>
    <name evidence="4" type="ORF">NDI76_00330</name>
</gene>